<keyword evidence="12" id="KW-1185">Reference proteome</keyword>
<dbReference type="RefSeq" id="WP_110265702.1">
    <property type="nucleotide sequence ID" value="NZ_CAKZQT010000033.1"/>
</dbReference>
<evidence type="ECO:0000256" key="7">
    <source>
        <dbReference type="PIRSR" id="PIRSR602137-50"/>
    </source>
</evidence>
<organism evidence="11 12">
    <name type="scientific">Sinimarinibacterium flocculans</name>
    <dbReference type="NCBI Taxonomy" id="985250"/>
    <lineage>
        <taxon>Bacteria</taxon>
        <taxon>Pseudomonadati</taxon>
        <taxon>Pseudomonadota</taxon>
        <taxon>Gammaproteobacteria</taxon>
        <taxon>Nevskiales</taxon>
        <taxon>Nevskiaceae</taxon>
        <taxon>Sinimarinibacterium</taxon>
    </lineage>
</organism>
<dbReference type="SUPFAM" id="SSF56601">
    <property type="entry name" value="beta-lactamase/transpeptidase-like"/>
    <property type="match status" value="1"/>
</dbReference>
<comment type="similarity">
    <text evidence="2 8">Belongs to the class-D beta-lactamase family.</text>
</comment>
<dbReference type="NCBIfam" id="NF012161">
    <property type="entry name" value="bla_class_D_main"/>
    <property type="match status" value="1"/>
</dbReference>
<evidence type="ECO:0000256" key="3">
    <source>
        <dbReference type="ARBA" id="ARBA00012865"/>
    </source>
</evidence>
<dbReference type="GO" id="GO:0046677">
    <property type="term" value="P:response to antibiotic"/>
    <property type="evidence" value="ECO:0007669"/>
    <property type="project" value="UniProtKB-UniRule"/>
</dbReference>
<gene>
    <name evidence="11" type="ORF">C8D93_107144</name>
</gene>
<keyword evidence="4 9" id="KW-0732">Signal</keyword>
<comment type="caution">
    <text evidence="11">The sequence shown here is derived from an EMBL/GenBank/DDBJ whole genome shotgun (WGS) entry which is preliminary data.</text>
</comment>
<evidence type="ECO:0000256" key="8">
    <source>
        <dbReference type="RuleBase" id="RU361140"/>
    </source>
</evidence>
<evidence type="ECO:0000256" key="4">
    <source>
        <dbReference type="ARBA" id="ARBA00022729"/>
    </source>
</evidence>
<dbReference type="GO" id="GO:0017001">
    <property type="term" value="P:antibiotic catabolic process"/>
    <property type="evidence" value="ECO:0007669"/>
    <property type="project" value="InterPro"/>
</dbReference>
<evidence type="ECO:0000313" key="12">
    <source>
        <dbReference type="Proteomes" id="UP000248330"/>
    </source>
</evidence>
<protein>
    <recommendedName>
        <fullName evidence="3 8">Beta-lactamase</fullName>
        <ecNumber evidence="3 8">3.5.2.6</ecNumber>
    </recommendedName>
</protein>
<dbReference type="AlphaFoldDB" id="A0A318EEZ4"/>
<reference evidence="11 12" key="1">
    <citation type="submission" date="2018-04" db="EMBL/GenBank/DDBJ databases">
        <title>Genomic Encyclopedia of Type Strains, Phase IV (KMG-IV): sequencing the most valuable type-strain genomes for metagenomic binning, comparative biology and taxonomic classification.</title>
        <authorList>
            <person name="Goeker M."/>
        </authorList>
    </citation>
    <scope>NUCLEOTIDE SEQUENCE [LARGE SCALE GENOMIC DNA]</scope>
    <source>
        <strain evidence="11 12">DSM 104150</strain>
    </source>
</reference>
<feature type="domain" description="Penicillin-binding protein transpeptidase" evidence="10">
    <location>
        <begin position="65"/>
        <end position="263"/>
    </location>
</feature>
<evidence type="ECO:0000256" key="9">
    <source>
        <dbReference type="SAM" id="SignalP"/>
    </source>
</evidence>
<keyword evidence="5 8" id="KW-0378">Hydrolase</keyword>
<dbReference type="GO" id="GO:0008800">
    <property type="term" value="F:beta-lactamase activity"/>
    <property type="evidence" value="ECO:0007669"/>
    <property type="project" value="UniProtKB-UniRule"/>
</dbReference>
<keyword evidence="6 8" id="KW-0046">Antibiotic resistance</keyword>
<feature type="chain" id="PRO_5016330890" description="Beta-lactamase" evidence="9">
    <location>
        <begin position="22"/>
        <end position="273"/>
    </location>
</feature>
<dbReference type="InterPro" id="IPR002137">
    <property type="entry name" value="Beta-lactam_class-D_AS"/>
</dbReference>
<dbReference type="EMBL" id="QICN01000007">
    <property type="protein sequence ID" value="PXV66579.1"/>
    <property type="molecule type" value="Genomic_DNA"/>
</dbReference>
<dbReference type="InterPro" id="IPR001460">
    <property type="entry name" value="PCN-bd_Tpept"/>
</dbReference>
<dbReference type="Gene3D" id="3.40.710.10">
    <property type="entry name" value="DD-peptidase/beta-lactamase superfamily"/>
    <property type="match status" value="1"/>
</dbReference>
<evidence type="ECO:0000256" key="6">
    <source>
        <dbReference type="ARBA" id="ARBA00023251"/>
    </source>
</evidence>
<evidence type="ECO:0000259" key="10">
    <source>
        <dbReference type="Pfam" id="PF00905"/>
    </source>
</evidence>
<comment type="catalytic activity">
    <reaction evidence="1 8">
        <text>a beta-lactam + H2O = a substituted beta-amino acid</text>
        <dbReference type="Rhea" id="RHEA:20401"/>
        <dbReference type="ChEBI" id="CHEBI:15377"/>
        <dbReference type="ChEBI" id="CHEBI:35627"/>
        <dbReference type="ChEBI" id="CHEBI:140347"/>
        <dbReference type="EC" id="3.5.2.6"/>
    </reaction>
</comment>
<evidence type="ECO:0000256" key="5">
    <source>
        <dbReference type="ARBA" id="ARBA00022801"/>
    </source>
</evidence>
<evidence type="ECO:0000256" key="2">
    <source>
        <dbReference type="ARBA" id="ARBA00007898"/>
    </source>
</evidence>
<sequence>MRRCRLWSGVILVLASVQLPAAPPAGPSWRERPDWAALFDAAGVPGTLVVVDRRDDRHWVHDHERAQRRYLPASTFKIPHTLFALDADAALTPDSQFAWDGTERSFAAWNRDHSLRSAYAHSAVWVYQELARRIGLARERAYLRRIGYGNADPGGGLTQFWLTGALRISAFEQIGFLQRLYDEALPFDREDQRTVKDIMLLERGDGWTLHAKTGWAFDVEPQIGWYVGWVGRDGGAVFFALNIDMPDGAGDVGKRTQIVRAALASIGALPPAQ</sequence>
<name>A0A318EEZ4_9GAMM</name>
<dbReference type="EC" id="3.5.2.6" evidence="3 8"/>
<feature type="active site" description="Acyl-ester intermediate" evidence="7">
    <location>
        <position position="74"/>
    </location>
</feature>
<dbReference type="PROSITE" id="PS00337">
    <property type="entry name" value="BETA_LACTAMASE_D"/>
    <property type="match status" value="1"/>
</dbReference>
<feature type="modified residue" description="N6-carboxylysine" evidence="7">
    <location>
        <position position="77"/>
    </location>
</feature>
<evidence type="ECO:0000313" key="11">
    <source>
        <dbReference type="EMBL" id="PXV66579.1"/>
    </source>
</evidence>
<proteinExistence type="inferred from homology"/>
<dbReference type="InterPro" id="IPR012338">
    <property type="entry name" value="Beta-lactam/transpept-like"/>
</dbReference>
<dbReference type="OrthoDB" id="9762883at2"/>
<dbReference type="GO" id="GO:0008658">
    <property type="term" value="F:penicillin binding"/>
    <property type="evidence" value="ECO:0007669"/>
    <property type="project" value="InterPro"/>
</dbReference>
<evidence type="ECO:0000256" key="1">
    <source>
        <dbReference type="ARBA" id="ARBA00001526"/>
    </source>
</evidence>
<dbReference type="Pfam" id="PF00905">
    <property type="entry name" value="Transpeptidase"/>
    <property type="match status" value="1"/>
</dbReference>
<accession>A0A318EEZ4</accession>
<dbReference type="Proteomes" id="UP000248330">
    <property type="component" value="Unassembled WGS sequence"/>
</dbReference>
<feature type="signal peptide" evidence="9">
    <location>
        <begin position="1"/>
        <end position="21"/>
    </location>
</feature>